<protein>
    <submittedName>
        <fullName evidence="3">Uncharacterized protein</fullName>
    </submittedName>
</protein>
<name>A0A2W5TB57_9BACT</name>
<evidence type="ECO:0000313" key="3">
    <source>
        <dbReference type="EMBL" id="PZR08635.1"/>
    </source>
</evidence>
<feature type="compositionally biased region" description="Basic and acidic residues" evidence="2">
    <location>
        <begin position="217"/>
        <end position="252"/>
    </location>
</feature>
<sequence>MNRALPIVSICLALLAFGVALMPRGEPPLPAPVIEDSGNDDELEYLKRRVELVEDDNRALWDRVVMLERRPVAVGDGGFVSAPPAAGLEAEVQKLRAELRSVMAGEVLTDPQARDALKEVIREAEADAQRQRFEDFIERRNKVASDQKQKWAGFIANSKLSYEAETKLNERLALEEAERNKRMEQVRLGEQTWQEVSQYLRNQRRETDQEMTQMLDEGQRKEYQQLRREDQGGRSQRTREGGGFREGGERTNQRPSKR</sequence>
<keyword evidence="1" id="KW-0175">Coiled coil</keyword>
<organism evidence="3 4">
    <name type="scientific">Archangium gephyra</name>
    <dbReference type="NCBI Taxonomy" id="48"/>
    <lineage>
        <taxon>Bacteria</taxon>
        <taxon>Pseudomonadati</taxon>
        <taxon>Myxococcota</taxon>
        <taxon>Myxococcia</taxon>
        <taxon>Myxococcales</taxon>
        <taxon>Cystobacterineae</taxon>
        <taxon>Archangiaceae</taxon>
        <taxon>Archangium</taxon>
    </lineage>
</organism>
<evidence type="ECO:0000256" key="2">
    <source>
        <dbReference type="SAM" id="MobiDB-lite"/>
    </source>
</evidence>
<feature type="region of interest" description="Disordered" evidence="2">
    <location>
        <begin position="204"/>
        <end position="258"/>
    </location>
</feature>
<accession>A0A2W5TB57</accession>
<feature type="coiled-coil region" evidence="1">
    <location>
        <begin position="85"/>
        <end position="134"/>
    </location>
</feature>
<dbReference type="Proteomes" id="UP000249061">
    <property type="component" value="Unassembled WGS sequence"/>
</dbReference>
<dbReference type="EMBL" id="QFQP01000024">
    <property type="protein sequence ID" value="PZR08635.1"/>
    <property type="molecule type" value="Genomic_DNA"/>
</dbReference>
<dbReference type="AlphaFoldDB" id="A0A2W5TB57"/>
<gene>
    <name evidence="3" type="ORF">DI536_24335</name>
</gene>
<evidence type="ECO:0000313" key="4">
    <source>
        <dbReference type="Proteomes" id="UP000249061"/>
    </source>
</evidence>
<comment type="caution">
    <text evidence="3">The sequence shown here is derived from an EMBL/GenBank/DDBJ whole genome shotgun (WGS) entry which is preliminary data.</text>
</comment>
<evidence type="ECO:0000256" key="1">
    <source>
        <dbReference type="SAM" id="Coils"/>
    </source>
</evidence>
<reference evidence="3 4" key="1">
    <citation type="submission" date="2017-08" db="EMBL/GenBank/DDBJ databases">
        <title>Infants hospitalized years apart are colonized by the same room-sourced microbial strains.</title>
        <authorList>
            <person name="Brooks B."/>
            <person name="Olm M.R."/>
            <person name="Firek B.A."/>
            <person name="Baker R."/>
            <person name="Thomas B.C."/>
            <person name="Morowitz M.J."/>
            <person name="Banfield J.F."/>
        </authorList>
    </citation>
    <scope>NUCLEOTIDE SEQUENCE [LARGE SCALE GENOMIC DNA]</scope>
    <source>
        <strain evidence="3">S2_003_000_R2_14</strain>
    </source>
</reference>
<proteinExistence type="predicted"/>